<dbReference type="EMBL" id="RRYP01029770">
    <property type="protein sequence ID" value="TNV71493.1"/>
    <property type="molecule type" value="Genomic_DNA"/>
</dbReference>
<organism evidence="1 2">
    <name type="scientific">Halteria grandinella</name>
    <dbReference type="NCBI Taxonomy" id="5974"/>
    <lineage>
        <taxon>Eukaryota</taxon>
        <taxon>Sar</taxon>
        <taxon>Alveolata</taxon>
        <taxon>Ciliophora</taxon>
        <taxon>Intramacronucleata</taxon>
        <taxon>Spirotrichea</taxon>
        <taxon>Stichotrichia</taxon>
        <taxon>Sporadotrichida</taxon>
        <taxon>Halteriidae</taxon>
        <taxon>Halteria</taxon>
    </lineage>
</organism>
<dbReference type="AlphaFoldDB" id="A0A8J8SV35"/>
<evidence type="ECO:0000313" key="1">
    <source>
        <dbReference type="EMBL" id="TNV71493.1"/>
    </source>
</evidence>
<comment type="caution">
    <text evidence="1">The sequence shown here is derived from an EMBL/GenBank/DDBJ whole genome shotgun (WGS) entry which is preliminary data.</text>
</comment>
<name>A0A8J8SV35_HALGN</name>
<protein>
    <submittedName>
        <fullName evidence="1">Uncharacterized protein</fullName>
    </submittedName>
</protein>
<evidence type="ECO:0000313" key="2">
    <source>
        <dbReference type="Proteomes" id="UP000785679"/>
    </source>
</evidence>
<gene>
    <name evidence="1" type="ORF">FGO68_gene9559</name>
</gene>
<accession>A0A8J8SV35</accession>
<sequence length="110" mass="12979">MQSGKGQGICKKNRIFFGCFLQCFEQIDGTLKISMQGSTSQDFDIWQAREGVRVEKRQRDAGGREKERWMSYLPAILLYGRKRLDLKEDWNFQQLQEQRKTQPGDKARKM</sequence>
<proteinExistence type="predicted"/>
<dbReference type="Proteomes" id="UP000785679">
    <property type="component" value="Unassembled WGS sequence"/>
</dbReference>
<keyword evidence="2" id="KW-1185">Reference proteome</keyword>
<reference evidence="1" key="1">
    <citation type="submission" date="2019-06" db="EMBL/GenBank/DDBJ databases">
        <authorList>
            <person name="Zheng W."/>
        </authorList>
    </citation>
    <scope>NUCLEOTIDE SEQUENCE</scope>
    <source>
        <strain evidence="1">QDHG01</strain>
    </source>
</reference>